<dbReference type="Proteomes" id="UP000579605">
    <property type="component" value="Unassembled WGS sequence"/>
</dbReference>
<reference evidence="1 2" key="1">
    <citation type="submission" date="2020-07" db="EMBL/GenBank/DDBJ databases">
        <title>Sequencing the genomes of 1000 actinobacteria strains.</title>
        <authorList>
            <person name="Klenk H.-P."/>
        </authorList>
    </citation>
    <scope>NUCLEOTIDE SEQUENCE [LARGE SCALE GENOMIC DNA]</scope>
    <source>
        <strain evidence="1 2">DSM 18448</strain>
    </source>
</reference>
<organism evidence="1 2">
    <name type="scientific">Actinopolymorpha rutila</name>
    <dbReference type="NCBI Taxonomy" id="446787"/>
    <lineage>
        <taxon>Bacteria</taxon>
        <taxon>Bacillati</taxon>
        <taxon>Actinomycetota</taxon>
        <taxon>Actinomycetes</taxon>
        <taxon>Propionibacteriales</taxon>
        <taxon>Actinopolymorphaceae</taxon>
        <taxon>Actinopolymorpha</taxon>
    </lineage>
</organism>
<name>A0A852ZHN4_9ACTN</name>
<dbReference type="AlphaFoldDB" id="A0A852ZHN4"/>
<sequence length="58" mass="6264">MSVLTWCLKLSVERRDIDIGTLLGCWTVSPIAAEQTGIDPALVEGFPVGMQGLHLMHG</sequence>
<comment type="caution">
    <text evidence="1">The sequence shown here is derived from an EMBL/GenBank/DDBJ whole genome shotgun (WGS) entry which is preliminary data.</text>
</comment>
<evidence type="ECO:0000313" key="1">
    <source>
        <dbReference type="EMBL" id="NYH92434.1"/>
    </source>
</evidence>
<accession>A0A852ZHN4</accession>
<gene>
    <name evidence="1" type="ORF">F4554_005072</name>
</gene>
<keyword evidence="2" id="KW-1185">Reference proteome</keyword>
<proteinExistence type="predicted"/>
<dbReference type="RefSeq" id="WP_179789862.1">
    <property type="nucleotide sequence ID" value="NZ_BAAARR010000005.1"/>
</dbReference>
<protein>
    <submittedName>
        <fullName evidence="1">Uncharacterized protein</fullName>
    </submittedName>
</protein>
<dbReference type="EMBL" id="JACBZH010000001">
    <property type="protein sequence ID" value="NYH92434.1"/>
    <property type="molecule type" value="Genomic_DNA"/>
</dbReference>
<evidence type="ECO:0000313" key="2">
    <source>
        <dbReference type="Proteomes" id="UP000579605"/>
    </source>
</evidence>